<comment type="similarity">
    <text evidence="5">Belongs to the glycosyl hydrolase 5 (cellulase A) family.</text>
</comment>
<dbReference type="SUPFAM" id="SSF51445">
    <property type="entry name" value="(Trans)glycosidases"/>
    <property type="match status" value="1"/>
</dbReference>
<evidence type="ECO:0000256" key="4">
    <source>
        <dbReference type="ARBA" id="ARBA00023295"/>
    </source>
</evidence>
<comment type="catalytic activity">
    <reaction evidence="1">
        <text>Endohydrolysis of (1-&gt;4)-beta-D-glucosidic linkages in cellulose, lichenin and cereal beta-D-glucans.</text>
        <dbReference type="EC" id="3.2.1.4"/>
    </reaction>
</comment>
<feature type="domain" description="Glycoside hydrolase family 5" evidence="6">
    <location>
        <begin position="93"/>
        <end position="342"/>
    </location>
</feature>
<sequence length="387" mass="42276">MGDLRDRRSPGGVAGRGAWRAVGALGAAFVILLPVSASGPGAGPRPGAGGLPSGFAPPPAALRSGGAWPERGPPAGSPVAVNGRLRVCGTRLCNQHGAPVQLRGMSAHGLQWYRDCLTRRSLEALARDWRADVLRLPVYVHEGGYATDPRRITDRVHRLIAQAAALGMYVVVDWHLLGPGDPHRHLGRAATFFTEIARRHAARGNVLYEIVNEPYRVPWARVRDYAERLVPVIRRYDPRAPVLVGTRGWSSLGVSENSDEREIVNAPVRADDIMYTFHFYAGGHGRPYLDALSRAADRIPVFVTEFGTTDPEGRGDDFGRAGRYLDLMARKKISWVNWNYSDVSVFRGGTCPDGPFAGTASLRPAGAWIRARLRTPDHFPAPPRPRD</sequence>
<evidence type="ECO:0000313" key="8">
    <source>
        <dbReference type="Proteomes" id="UP001500266"/>
    </source>
</evidence>
<dbReference type="RefSeq" id="WP_345024077.1">
    <property type="nucleotide sequence ID" value="NZ_BAABDO010000101.1"/>
</dbReference>
<keyword evidence="8" id="KW-1185">Reference proteome</keyword>
<protein>
    <recommendedName>
        <fullName evidence="2">cellulase</fullName>
        <ecNumber evidence="2">3.2.1.4</ecNumber>
    </recommendedName>
</protein>
<dbReference type="PROSITE" id="PS00659">
    <property type="entry name" value="GLYCOSYL_HYDROL_F5"/>
    <property type="match status" value="1"/>
</dbReference>
<dbReference type="EC" id="3.2.1.4" evidence="2"/>
<evidence type="ECO:0000313" key="7">
    <source>
        <dbReference type="EMBL" id="GAA4152253.1"/>
    </source>
</evidence>
<dbReference type="InterPro" id="IPR018087">
    <property type="entry name" value="Glyco_hydro_5_CS"/>
</dbReference>
<proteinExistence type="inferred from homology"/>
<evidence type="ECO:0000256" key="5">
    <source>
        <dbReference type="RuleBase" id="RU361153"/>
    </source>
</evidence>
<organism evidence="7 8">
    <name type="scientific">Actinomadura keratinilytica</name>
    <dbReference type="NCBI Taxonomy" id="547461"/>
    <lineage>
        <taxon>Bacteria</taxon>
        <taxon>Bacillati</taxon>
        <taxon>Actinomycetota</taxon>
        <taxon>Actinomycetes</taxon>
        <taxon>Streptosporangiales</taxon>
        <taxon>Thermomonosporaceae</taxon>
        <taxon>Actinomadura</taxon>
    </lineage>
</organism>
<dbReference type="Proteomes" id="UP001500266">
    <property type="component" value="Unassembled WGS sequence"/>
</dbReference>
<evidence type="ECO:0000259" key="6">
    <source>
        <dbReference type="Pfam" id="PF00150"/>
    </source>
</evidence>
<comment type="caution">
    <text evidence="7">The sequence shown here is derived from an EMBL/GenBank/DDBJ whole genome shotgun (WGS) entry which is preliminary data.</text>
</comment>
<evidence type="ECO:0000256" key="1">
    <source>
        <dbReference type="ARBA" id="ARBA00000966"/>
    </source>
</evidence>
<keyword evidence="4 5" id="KW-0326">Glycosidase</keyword>
<dbReference type="Pfam" id="PF00150">
    <property type="entry name" value="Cellulase"/>
    <property type="match status" value="1"/>
</dbReference>
<evidence type="ECO:0000256" key="2">
    <source>
        <dbReference type="ARBA" id="ARBA00012601"/>
    </source>
</evidence>
<dbReference type="InterPro" id="IPR001547">
    <property type="entry name" value="Glyco_hydro_5"/>
</dbReference>
<dbReference type="PANTHER" id="PTHR34142:SF1">
    <property type="entry name" value="GLYCOSIDE HYDROLASE FAMILY 5 DOMAIN-CONTAINING PROTEIN"/>
    <property type="match status" value="1"/>
</dbReference>
<dbReference type="EMBL" id="BAABDO010000101">
    <property type="protein sequence ID" value="GAA4152253.1"/>
    <property type="molecule type" value="Genomic_DNA"/>
</dbReference>
<gene>
    <name evidence="7" type="ORF">GCM10022416_50300</name>
</gene>
<dbReference type="PANTHER" id="PTHR34142">
    <property type="entry name" value="ENDO-BETA-1,4-GLUCANASE A"/>
    <property type="match status" value="1"/>
</dbReference>
<reference evidence="8" key="1">
    <citation type="journal article" date="2019" name="Int. J. Syst. Evol. Microbiol.">
        <title>The Global Catalogue of Microorganisms (GCM) 10K type strain sequencing project: providing services to taxonomists for standard genome sequencing and annotation.</title>
        <authorList>
            <consortium name="The Broad Institute Genomics Platform"/>
            <consortium name="The Broad Institute Genome Sequencing Center for Infectious Disease"/>
            <person name="Wu L."/>
            <person name="Ma J."/>
        </authorList>
    </citation>
    <scope>NUCLEOTIDE SEQUENCE [LARGE SCALE GENOMIC DNA]</scope>
    <source>
        <strain evidence="8">JCM 17316</strain>
    </source>
</reference>
<name>A0ABP7ZEL2_9ACTN</name>
<evidence type="ECO:0000256" key="3">
    <source>
        <dbReference type="ARBA" id="ARBA00022801"/>
    </source>
</evidence>
<keyword evidence="3 5" id="KW-0378">Hydrolase</keyword>
<dbReference type="Gene3D" id="3.20.20.80">
    <property type="entry name" value="Glycosidases"/>
    <property type="match status" value="1"/>
</dbReference>
<accession>A0ABP7ZEL2</accession>
<dbReference type="InterPro" id="IPR017853">
    <property type="entry name" value="GH"/>
</dbReference>